<dbReference type="AlphaFoldDB" id="A0A927IS32"/>
<comment type="caution">
    <text evidence="1">The sequence shown here is derived from an EMBL/GenBank/DDBJ whole genome shotgun (WGS) entry which is preliminary data.</text>
</comment>
<protein>
    <submittedName>
        <fullName evidence="1">Uncharacterized protein</fullName>
    </submittedName>
</protein>
<dbReference type="RefSeq" id="WP_191773521.1">
    <property type="nucleotide sequence ID" value="NZ_JACYFU010000001.1"/>
</dbReference>
<dbReference type="EMBL" id="JACYFU010000001">
    <property type="protein sequence ID" value="MBD8065044.1"/>
    <property type="molecule type" value="Genomic_DNA"/>
</dbReference>
<sequence>MSAVDRARTRIYGNRATLEKARSAVGVTLDLEGLGADLPIEGGPLPGGRHQFPLGEKGLFGSEDDEQVVRDGPRAAVVRQRNAVMVRAAM</sequence>
<dbReference type="Proteomes" id="UP000654108">
    <property type="component" value="Unassembled WGS sequence"/>
</dbReference>
<name>A0A927IS32_9HYPH</name>
<evidence type="ECO:0000313" key="2">
    <source>
        <dbReference type="Proteomes" id="UP000654108"/>
    </source>
</evidence>
<proteinExistence type="predicted"/>
<organism evidence="1 2">
    <name type="scientific">Devosia oryzisoli</name>
    <dbReference type="NCBI Taxonomy" id="2774138"/>
    <lineage>
        <taxon>Bacteria</taxon>
        <taxon>Pseudomonadati</taxon>
        <taxon>Pseudomonadota</taxon>
        <taxon>Alphaproteobacteria</taxon>
        <taxon>Hyphomicrobiales</taxon>
        <taxon>Devosiaceae</taxon>
        <taxon>Devosia</taxon>
    </lineage>
</organism>
<keyword evidence="2" id="KW-1185">Reference proteome</keyword>
<evidence type="ECO:0000313" key="1">
    <source>
        <dbReference type="EMBL" id="MBD8065044.1"/>
    </source>
</evidence>
<gene>
    <name evidence="1" type="ORF">IC608_06105</name>
</gene>
<reference evidence="1" key="1">
    <citation type="submission" date="2020-09" db="EMBL/GenBank/DDBJ databases">
        <title>Genome seq and assembly of Devosia sp.</title>
        <authorList>
            <person name="Chhetri G."/>
        </authorList>
    </citation>
    <scope>NUCLEOTIDE SEQUENCE</scope>
    <source>
        <strain evidence="1">PTR5</strain>
    </source>
</reference>
<accession>A0A927IS32</accession>